<gene>
    <name evidence="1" type="ORF">COX64_00975</name>
</gene>
<proteinExistence type="predicted"/>
<accession>A0A2M7W2S0</accession>
<evidence type="ECO:0000313" key="2">
    <source>
        <dbReference type="Proteomes" id="UP000228952"/>
    </source>
</evidence>
<evidence type="ECO:0000313" key="1">
    <source>
        <dbReference type="EMBL" id="PJA15193.1"/>
    </source>
</evidence>
<dbReference type="AlphaFoldDB" id="A0A2M7W2S0"/>
<name>A0A2M7W2S0_9BACT</name>
<dbReference type="EMBL" id="PFQB01000022">
    <property type="protein sequence ID" value="PJA15193.1"/>
    <property type="molecule type" value="Genomic_DNA"/>
</dbReference>
<organism evidence="1 2">
    <name type="scientific">Candidatus Dojkabacteria bacterium CG_4_10_14_0_2_um_filter_Dojkabacteria_WS6_41_15</name>
    <dbReference type="NCBI Taxonomy" id="2014249"/>
    <lineage>
        <taxon>Bacteria</taxon>
        <taxon>Candidatus Dojkabacteria</taxon>
    </lineage>
</organism>
<comment type="caution">
    <text evidence="1">The sequence shown here is derived from an EMBL/GenBank/DDBJ whole genome shotgun (WGS) entry which is preliminary data.</text>
</comment>
<protein>
    <submittedName>
        <fullName evidence="1">Uncharacterized protein</fullName>
    </submittedName>
</protein>
<dbReference type="Proteomes" id="UP000228952">
    <property type="component" value="Unassembled WGS sequence"/>
</dbReference>
<sequence>MKRISWLLERLPALVLLFVVGAISYSVVADSVTTQVTVANTAPSITAGPIEDPTSDATTPTNVGNQVTFKATASDSNNDSYHLAICKTNAITPNGTSAPTCDGGSWCVSSATASTVEASCSYTALSGDAESEAWYAFVCDSVSGSTCSSSSQGTGASGSPFNVNHAPSFTVMSSTSADPGGTITFTATASDADIDTTSDTVLLVVCSAAGATSSGCTNPADQLCISTAVASNPTCDYVLPAVHQSGDTSYYSYVYDSHNMGATNNPFPAKTYSVNNVVSSVSTVVLNGAADISLTAGTTTNVIVTGSVTDANSCQNISTMQASLYRSGVGYSACDTVGELNYNYCYSLVSCTVVGGTCTGSTDASTDYTCTVSMQYHADPTDISTVYVAENWLGTILATDSGALTSTAEAVTAVEVSSLTAQSVDALVSYGNIGLGENTGATNSSISVTAVGNVGLDTDLSGVDMCPDYPTCAGDTIPVANQKYSTAAFTYSLGGTALSTIATEVELNVLKTTSDATPASKLLYWGIAIPAGIAPGTYTGANNITAVKGETVNW</sequence>
<reference evidence="2" key="1">
    <citation type="submission" date="2017-09" db="EMBL/GenBank/DDBJ databases">
        <title>Depth-based differentiation of microbial function through sediment-hosted aquifers and enrichment of novel symbionts in the deep terrestrial subsurface.</title>
        <authorList>
            <person name="Probst A.J."/>
            <person name="Ladd B."/>
            <person name="Jarett J.K."/>
            <person name="Geller-Mcgrath D.E."/>
            <person name="Sieber C.M.K."/>
            <person name="Emerson J.B."/>
            <person name="Anantharaman K."/>
            <person name="Thomas B.C."/>
            <person name="Malmstrom R."/>
            <person name="Stieglmeier M."/>
            <person name="Klingl A."/>
            <person name="Woyke T."/>
            <person name="Ryan C.M."/>
            <person name="Banfield J.F."/>
        </authorList>
    </citation>
    <scope>NUCLEOTIDE SEQUENCE [LARGE SCALE GENOMIC DNA]</scope>
</reference>